<evidence type="ECO:0000313" key="2">
    <source>
        <dbReference type="EMBL" id="TGO05271.1"/>
    </source>
</evidence>
<dbReference type="Pfam" id="PF20058">
    <property type="entry name" value="DUF6457"/>
    <property type="match status" value="1"/>
</dbReference>
<feature type="domain" description="DUF6457" evidence="1">
    <location>
        <begin position="8"/>
        <end position="96"/>
    </location>
</feature>
<dbReference type="RefSeq" id="WP_233251514.1">
    <property type="nucleotide sequence ID" value="NZ_RHPJ01000002.1"/>
</dbReference>
<reference evidence="2 3" key="1">
    <citation type="submission" date="2018-11" db="EMBL/GenBank/DDBJ databases">
        <title>Complete genome sequencing of the Actinobacteria Serinibacter sp. K3-2.</title>
        <authorList>
            <person name="Rakitin A.L."/>
            <person name="Beletsky A.V."/>
            <person name="Mardanov A.V."/>
            <person name="Ravin N.V."/>
            <person name="Gromova A.S."/>
            <person name="Filippova S.N."/>
            <person name="Gal'Chenko V.F."/>
        </authorList>
    </citation>
    <scope>NUCLEOTIDE SEQUENCE [LARGE SCALE GENOMIC DNA]</scope>
    <source>
        <strain evidence="2 3">K3-2</strain>
    </source>
</reference>
<organism evidence="2 3">
    <name type="scientific">Serinibacter arcticus</name>
    <dbReference type="NCBI Taxonomy" id="1655435"/>
    <lineage>
        <taxon>Bacteria</taxon>
        <taxon>Bacillati</taxon>
        <taxon>Actinomycetota</taxon>
        <taxon>Actinomycetes</taxon>
        <taxon>Micrococcales</taxon>
        <taxon>Beutenbergiaceae</taxon>
        <taxon>Serinibacter</taxon>
    </lineage>
</organism>
<accession>A0A4Z1E6Q7</accession>
<comment type="caution">
    <text evidence="2">The sequence shown here is derived from an EMBL/GenBank/DDBJ whole genome shotgun (WGS) entry which is preliminary data.</text>
</comment>
<proteinExistence type="predicted"/>
<keyword evidence="3" id="KW-1185">Reference proteome</keyword>
<gene>
    <name evidence="2" type="ORF">SERN_1275</name>
</gene>
<dbReference type="InterPro" id="IPR045598">
    <property type="entry name" value="DUF6457"/>
</dbReference>
<protein>
    <recommendedName>
        <fullName evidence="1">DUF6457 domain-containing protein</fullName>
    </recommendedName>
</protein>
<dbReference type="EMBL" id="RHPJ01000002">
    <property type="protein sequence ID" value="TGO05271.1"/>
    <property type="molecule type" value="Genomic_DNA"/>
</dbReference>
<evidence type="ECO:0000259" key="1">
    <source>
        <dbReference type="Pfam" id="PF20058"/>
    </source>
</evidence>
<dbReference type="Proteomes" id="UP000297318">
    <property type="component" value="Unassembled WGS sequence"/>
</dbReference>
<sequence>MTGSQHLPPEALNDWLAGVADLYGLGSDVAPTTDVAVSLDVARDVARGVARPAAPLTTLLLGIAVGRAVPAGQPVGEELARLARQVQDLALATPEAERPGENTSEDTA</sequence>
<evidence type="ECO:0000313" key="3">
    <source>
        <dbReference type="Proteomes" id="UP000297318"/>
    </source>
</evidence>
<dbReference type="AlphaFoldDB" id="A0A4Z1E6Q7"/>
<name>A0A4Z1E6Q7_9MICO</name>